<reference evidence="1 2" key="1">
    <citation type="submission" date="2024-05" db="EMBL/GenBank/DDBJ databases">
        <title>Genetic variation in Jamaican populations of the coffee berry borer (Hypothenemus hampei).</title>
        <authorList>
            <person name="Errbii M."/>
            <person name="Myrie A."/>
        </authorList>
    </citation>
    <scope>NUCLEOTIDE SEQUENCE [LARGE SCALE GENOMIC DNA]</scope>
    <source>
        <strain evidence="1">JA-Hopewell-2020-01-JO</strain>
        <tissue evidence="1">Whole body</tissue>
    </source>
</reference>
<organism evidence="1 2">
    <name type="scientific">Hypothenemus hampei</name>
    <name type="common">Coffee berry borer</name>
    <dbReference type="NCBI Taxonomy" id="57062"/>
    <lineage>
        <taxon>Eukaryota</taxon>
        <taxon>Metazoa</taxon>
        <taxon>Ecdysozoa</taxon>
        <taxon>Arthropoda</taxon>
        <taxon>Hexapoda</taxon>
        <taxon>Insecta</taxon>
        <taxon>Pterygota</taxon>
        <taxon>Neoptera</taxon>
        <taxon>Endopterygota</taxon>
        <taxon>Coleoptera</taxon>
        <taxon>Polyphaga</taxon>
        <taxon>Cucujiformia</taxon>
        <taxon>Curculionidae</taxon>
        <taxon>Scolytinae</taxon>
        <taxon>Hypothenemus</taxon>
    </lineage>
</organism>
<dbReference type="AlphaFoldDB" id="A0ABD1E625"/>
<dbReference type="EMBL" id="JBDJPC010000010">
    <property type="protein sequence ID" value="KAL1490137.1"/>
    <property type="molecule type" value="Genomic_DNA"/>
</dbReference>
<evidence type="ECO:0000313" key="2">
    <source>
        <dbReference type="Proteomes" id="UP001566132"/>
    </source>
</evidence>
<gene>
    <name evidence="1" type="ORF">ABEB36_012877</name>
</gene>
<accession>A0ABD1E625</accession>
<dbReference type="Proteomes" id="UP001566132">
    <property type="component" value="Unassembled WGS sequence"/>
</dbReference>
<protein>
    <submittedName>
        <fullName evidence="1">Uncharacterized protein</fullName>
    </submittedName>
</protein>
<evidence type="ECO:0000313" key="1">
    <source>
        <dbReference type="EMBL" id="KAL1490137.1"/>
    </source>
</evidence>
<name>A0ABD1E625_HYPHA</name>
<sequence>MVFGGPPTLQDTKSAVLDSKAEAAITLSSGENDSDNYERKVIRKKRYREHTASHAFFSVKKKKKYRSPQLTPTTTVRDKSSSGIEQQLDTLITTMCKQFCSIDIIISDLYNPRKDLKEAMLAL</sequence>
<keyword evidence="2" id="KW-1185">Reference proteome</keyword>
<comment type="caution">
    <text evidence="1">The sequence shown here is derived from an EMBL/GenBank/DDBJ whole genome shotgun (WGS) entry which is preliminary data.</text>
</comment>
<proteinExistence type="predicted"/>